<organism evidence="6 7">
    <name type="scientific">Alishewanella longhuensis</name>
    <dbReference type="NCBI Taxonomy" id="1091037"/>
    <lineage>
        <taxon>Bacteria</taxon>
        <taxon>Pseudomonadati</taxon>
        <taxon>Pseudomonadota</taxon>
        <taxon>Gammaproteobacteria</taxon>
        <taxon>Alteromonadales</taxon>
        <taxon>Alteromonadaceae</taxon>
        <taxon>Alishewanella</taxon>
    </lineage>
</organism>
<dbReference type="PANTHER" id="PTHR43065">
    <property type="entry name" value="SENSOR HISTIDINE KINASE"/>
    <property type="match status" value="1"/>
</dbReference>
<dbReference type="InterPro" id="IPR003661">
    <property type="entry name" value="HisK_dim/P_dom"/>
</dbReference>
<gene>
    <name evidence="6" type="ORF">GCM10010919_06650</name>
</gene>
<dbReference type="InterPro" id="IPR036890">
    <property type="entry name" value="HATPase_C_sf"/>
</dbReference>
<keyword evidence="4" id="KW-1133">Transmembrane helix</keyword>
<dbReference type="InterPro" id="IPR003594">
    <property type="entry name" value="HATPase_dom"/>
</dbReference>
<evidence type="ECO:0000313" key="6">
    <source>
        <dbReference type="EMBL" id="GHG61807.1"/>
    </source>
</evidence>
<keyword evidence="7" id="KW-1185">Reference proteome</keyword>
<dbReference type="PROSITE" id="PS50109">
    <property type="entry name" value="HIS_KIN"/>
    <property type="match status" value="1"/>
</dbReference>
<feature type="domain" description="Histidine kinase" evidence="5">
    <location>
        <begin position="272"/>
        <end position="471"/>
    </location>
</feature>
<comment type="catalytic activity">
    <reaction evidence="1">
        <text>ATP + protein L-histidine = ADP + protein N-phospho-L-histidine.</text>
        <dbReference type="EC" id="2.7.13.3"/>
    </reaction>
</comment>
<dbReference type="CDD" id="cd00082">
    <property type="entry name" value="HisKA"/>
    <property type="match status" value="1"/>
</dbReference>
<dbReference type="EMBL" id="BNAO01000001">
    <property type="protein sequence ID" value="GHG61807.1"/>
    <property type="molecule type" value="Genomic_DNA"/>
</dbReference>
<evidence type="ECO:0000256" key="2">
    <source>
        <dbReference type="ARBA" id="ARBA00012438"/>
    </source>
</evidence>
<dbReference type="Gene3D" id="1.10.287.130">
    <property type="match status" value="1"/>
</dbReference>
<evidence type="ECO:0000256" key="4">
    <source>
        <dbReference type="SAM" id="Phobius"/>
    </source>
</evidence>
<accession>A0ABQ3KWE2</accession>
<dbReference type="PRINTS" id="PR00344">
    <property type="entry name" value="BCTRLSENSOR"/>
</dbReference>
<dbReference type="RefSeq" id="WP_229833411.1">
    <property type="nucleotide sequence ID" value="NZ_BNAO01000001.1"/>
</dbReference>
<evidence type="ECO:0000256" key="3">
    <source>
        <dbReference type="ARBA" id="ARBA00022553"/>
    </source>
</evidence>
<comment type="caution">
    <text evidence="6">The sequence shown here is derived from an EMBL/GenBank/DDBJ whole genome shotgun (WGS) entry which is preliminary data.</text>
</comment>
<dbReference type="InterPro" id="IPR004358">
    <property type="entry name" value="Sig_transdc_His_kin-like_C"/>
</dbReference>
<reference evidence="7" key="1">
    <citation type="journal article" date="2019" name="Int. J. Syst. Evol. Microbiol.">
        <title>The Global Catalogue of Microorganisms (GCM) 10K type strain sequencing project: providing services to taxonomists for standard genome sequencing and annotation.</title>
        <authorList>
            <consortium name="The Broad Institute Genomics Platform"/>
            <consortium name="The Broad Institute Genome Sequencing Center for Infectious Disease"/>
            <person name="Wu L."/>
            <person name="Ma J."/>
        </authorList>
    </citation>
    <scope>NUCLEOTIDE SEQUENCE [LARGE SCALE GENOMIC DNA]</scope>
    <source>
        <strain evidence="7">CGMCC 1.7003</strain>
    </source>
</reference>
<dbReference type="Proteomes" id="UP000659697">
    <property type="component" value="Unassembled WGS sequence"/>
</dbReference>
<keyword evidence="4" id="KW-0812">Transmembrane</keyword>
<feature type="transmembrane region" description="Helical" evidence="4">
    <location>
        <begin position="75"/>
        <end position="94"/>
    </location>
</feature>
<evidence type="ECO:0000313" key="7">
    <source>
        <dbReference type="Proteomes" id="UP000659697"/>
    </source>
</evidence>
<evidence type="ECO:0000259" key="5">
    <source>
        <dbReference type="PROSITE" id="PS50109"/>
    </source>
</evidence>
<dbReference type="InterPro" id="IPR036097">
    <property type="entry name" value="HisK_dim/P_sf"/>
</dbReference>
<dbReference type="SUPFAM" id="SSF55874">
    <property type="entry name" value="ATPase domain of HSP90 chaperone/DNA topoisomerase II/histidine kinase"/>
    <property type="match status" value="1"/>
</dbReference>
<dbReference type="Gene3D" id="3.30.565.10">
    <property type="entry name" value="Histidine kinase-like ATPase, C-terminal domain"/>
    <property type="match status" value="1"/>
</dbReference>
<name>A0ABQ3KWE2_9ALTE</name>
<dbReference type="Pfam" id="PF02518">
    <property type="entry name" value="HATPase_c"/>
    <property type="match status" value="1"/>
</dbReference>
<dbReference type="InterPro" id="IPR005467">
    <property type="entry name" value="His_kinase_dom"/>
</dbReference>
<dbReference type="SUPFAM" id="SSF47384">
    <property type="entry name" value="Homodimeric domain of signal transducing histidine kinase"/>
    <property type="match status" value="1"/>
</dbReference>
<keyword evidence="3" id="KW-0597">Phosphoprotein</keyword>
<evidence type="ECO:0000256" key="1">
    <source>
        <dbReference type="ARBA" id="ARBA00000085"/>
    </source>
</evidence>
<keyword evidence="4" id="KW-0472">Membrane</keyword>
<feature type="transmembrane region" description="Helical" evidence="4">
    <location>
        <begin position="40"/>
        <end position="63"/>
    </location>
</feature>
<dbReference type="EC" id="2.7.13.3" evidence="2"/>
<sequence>MPSKSSNPQQRATSGPLLKTLLRHWRKRSVLFWQAPIPRVWLSLAILVLLLSLMTLLTANWFWPSAATANATPVLLALSMLWVLHLLIGLLLTWQLRPLQREIAALNLHAQNLQDGSFNTSANQQQIRVLAPLAAQLQQMTAELRLQRSSLYQRELLLDTLVQANPGALILTNAAGRVLMTNPPARQLLNHGKDFNGSDLQRYTQALPELAEAIQHNQAGLVRLAGKQAAVWHLAISQFQLHNQQHHLYLLKPLSRELAREELNAWKTLLRVISHELNNTLAPLSSLAYSGQVLAGRQQQAELSAIFNTISERCQALNQFLQDYIRFAKLPAPTLGPVNWPQLINQLQDQYEFELVGELPKRIWLADQSQLSQLLLNLLKNAHETGCSPEQITLSFSESPKLLQLYLQDQGGGIAADIMQQALLPFYTTKATGSGIGLTLCRDIIEAHGGDLLLQNEQGGLRVTLTLPTRHSGF</sequence>
<dbReference type="SMART" id="SM00387">
    <property type="entry name" value="HATPase_c"/>
    <property type="match status" value="1"/>
</dbReference>
<dbReference type="PANTHER" id="PTHR43065:SF51">
    <property type="entry name" value="HISTIDINE KINASE"/>
    <property type="match status" value="1"/>
</dbReference>
<proteinExistence type="predicted"/>
<protein>
    <recommendedName>
        <fullName evidence="2">histidine kinase</fullName>
        <ecNumber evidence="2">2.7.13.3</ecNumber>
    </recommendedName>
</protein>